<keyword evidence="17" id="KW-1185">Reference proteome</keyword>
<dbReference type="RefSeq" id="WP_171624356.1">
    <property type="nucleotide sequence ID" value="NZ_JABBPG010000001.1"/>
</dbReference>
<evidence type="ECO:0000256" key="12">
    <source>
        <dbReference type="ARBA" id="ARBA00023012"/>
    </source>
</evidence>
<proteinExistence type="predicted"/>
<gene>
    <name evidence="16" type="ORF">HG263_01705</name>
</gene>
<name>A0A849V8K8_9GAMM</name>
<dbReference type="GO" id="GO:0005886">
    <property type="term" value="C:plasma membrane"/>
    <property type="evidence" value="ECO:0007669"/>
    <property type="project" value="UniProtKB-SubCell"/>
</dbReference>
<evidence type="ECO:0000256" key="1">
    <source>
        <dbReference type="ARBA" id="ARBA00000085"/>
    </source>
</evidence>
<dbReference type="Gene3D" id="3.30.565.10">
    <property type="entry name" value="Histidine kinase-like ATPase, C-terminal domain"/>
    <property type="match status" value="1"/>
</dbReference>
<evidence type="ECO:0000256" key="7">
    <source>
        <dbReference type="ARBA" id="ARBA00022692"/>
    </source>
</evidence>
<keyword evidence="6" id="KW-0808">Transferase</keyword>
<accession>A0A849V8K8</accession>
<dbReference type="SUPFAM" id="SSF55874">
    <property type="entry name" value="ATPase domain of HSP90 chaperone/DNA topoisomerase II/histidine kinase"/>
    <property type="match status" value="1"/>
</dbReference>
<dbReference type="InterPro" id="IPR036890">
    <property type="entry name" value="HATPase_C_sf"/>
</dbReference>
<keyword evidence="10" id="KW-0067">ATP-binding</keyword>
<keyword evidence="5" id="KW-0597">Phosphoprotein</keyword>
<dbReference type="InterPro" id="IPR036097">
    <property type="entry name" value="HisK_dim/P_sf"/>
</dbReference>
<dbReference type="AlphaFoldDB" id="A0A849V8K8"/>
<evidence type="ECO:0000256" key="4">
    <source>
        <dbReference type="ARBA" id="ARBA00022475"/>
    </source>
</evidence>
<evidence type="ECO:0000256" key="5">
    <source>
        <dbReference type="ARBA" id="ARBA00022553"/>
    </source>
</evidence>
<sequence>MKIRISLRIYVLVAMLLTGVSSIVLLSALSMHYFATGMDVAMRGGMYAQAQQYTVMDGIPITSQQYMIAAKWHDLPSKITSHFSADDMPLNTLKKHMIGGTWFTPPSAGYFVMKVKNATQTVYVASTFSPDDRMLMISPEIPHFVVIIATAVGAILVFIVILIVVLKKITMPVERLKIWAKQLENANLDDPVPDFQFSELNSLAQMMNESVRRVQQSVEREQKFLAYASHELRTPIATVSSNAELLKKMLKGDFPKEKHMIGLERIERAAMTMGALTETLLWLNRGVNNHVSINKICLSDLITQLISELGYLITDKKVELVLETDETQMNLPETVCRIILQNVIRNAYIHTNEGVVSIIQTGPEIIIQNIDYQPELHAELGFGLGLELTQRLISHYQWQFVSKEGERGRTVTITFKS</sequence>
<comment type="subcellular location">
    <subcellularLocation>
        <location evidence="2">Cell membrane</location>
        <topology evidence="2">Multi-pass membrane protein</topology>
    </subcellularLocation>
</comment>
<dbReference type="EMBL" id="JABBPG010000001">
    <property type="protein sequence ID" value="NOU49268.1"/>
    <property type="molecule type" value="Genomic_DNA"/>
</dbReference>
<evidence type="ECO:0000256" key="8">
    <source>
        <dbReference type="ARBA" id="ARBA00022741"/>
    </source>
</evidence>
<evidence type="ECO:0000259" key="15">
    <source>
        <dbReference type="PROSITE" id="PS50109"/>
    </source>
</evidence>
<dbReference type="InterPro" id="IPR050398">
    <property type="entry name" value="HssS/ArlS-like"/>
</dbReference>
<keyword evidence="7 14" id="KW-0812">Transmembrane</keyword>
<dbReference type="Gene3D" id="6.10.340.10">
    <property type="match status" value="1"/>
</dbReference>
<evidence type="ECO:0000256" key="6">
    <source>
        <dbReference type="ARBA" id="ARBA00022679"/>
    </source>
</evidence>
<dbReference type="GO" id="GO:0000155">
    <property type="term" value="F:phosphorelay sensor kinase activity"/>
    <property type="evidence" value="ECO:0007669"/>
    <property type="project" value="InterPro"/>
</dbReference>
<dbReference type="GO" id="GO:0005524">
    <property type="term" value="F:ATP binding"/>
    <property type="evidence" value="ECO:0007669"/>
    <property type="project" value="UniProtKB-KW"/>
</dbReference>
<comment type="catalytic activity">
    <reaction evidence="1">
        <text>ATP + protein L-histidine = ADP + protein N-phospho-L-histidine.</text>
        <dbReference type="EC" id="2.7.13.3"/>
    </reaction>
</comment>
<evidence type="ECO:0000256" key="10">
    <source>
        <dbReference type="ARBA" id="ARBA00022840"/>
    </source>
</evidence>
<evidence type="ECO:0000256" key="9">
    <source>
        <dbReference type="ARBA" id="ARBA00022777"/>
    </source>
</evidence>
<dbReference type="SMART" id="SM00388">
    <property type="entry name" value="HisKA"/>
    <property type="match status" value="1"/>
</dbReference>
<dbReference type="Gene3D" id="1.10.287.130">
    <property type="match status" value="1"/>
</dbReference>
<evidence type="ECO:0000256" key="14">
    <source>
        <dbReference type="SAM" id="Phobius"/>
    </source>
</evidence>
<evidence type="ECO:0000256" key="3">
    <source>
        <dbReference type="ARBA" id="ARBA00012438"/>
    </source>
</evidence>
<feature type="transmembrane region" description="Helical" evidence="14">
    <location>
        <begin position="9"/>
        <end position="35"/>
    </location>
</feature>
<evidence type="ECO:0000256" key="11">
    <source>
        <dbReference type="ARBA" id="ARBA00022989"/>
    </source>
</evidence>
<comment type="caution">
    <text evidence="16">The sequence shown here is derived from an EMBL/GenBank/DDBJ whole genome shotgun (WGS) entry which is preliminary data.</text>
</comment>
<dbReference type="PROSITE" id="PS50109">
    <property type="entry name" value="HIS_KIN"/>
    <property type="match status" value="1"/>
</dbReference>
<keyword evidence="9 16" id="KW-0418">Kinase</keyword>
<keyword evidence="13 14" id="KW-0472">Membrane</keyword>
<evidence type="ECO:0000313" key="17">
    <source>
        <dbReference type="Proteomes" id="UP000586305"/>
    </source>
</evidence>
<dbReference type="InterPro" id="IPR003661">
    <property type="entry name" value="HisK_dim/P_dom"/>
</dbReference>
<evidence type="ECO:0000256" key="13">
    <source>
        <dbReference type="ARBA" id="ARBA00023136"/>
    </source>
</evidence>
<dbReference type="EC" id="2.7.13.3" evidence="3"/>
<evidence type="ECO:0000256" key="2">
    <source>
        <dbReference type="ARBA" id="ARBA00004651"/>
    </source>
</evidence>
<feature type="domain" description="Histidine kinase" evidence="15">
    <location>
        <begin position="227"/>
        <end position="417"/>
    </location>
</feature>
<dbReference type="PANTHER" id="PTHR45528:SF1">
    <property type="entry name" value="SENSOR HISTIDINE KINASE CPXA"/>
    <property type="match status" value="1"/>
</dbReference>
<dbReference type="CDD" id="cd00082">
    <property type="entry name" value="HisKA"/>
    <property type="match status" value="1"/>
</dbReference>
<keyword evidence="11 14" id="KW-1133">Transmembrane helix</keyword>
<keyword evidence="4" id="KW-1003">Cell membrane</keyword>
<dbReference type="SUPFAM" id="SSF47384">
    <property type="entry name" value="Homodimeric domain of signal transducing histidine kinase"/>
    <property type="match status" value="1"/>
</dbReference>
<feature type="transmembrane region" description="Helical" evidence="14">
    <location>
        <begin position="141"/>
        <end position="166"/>
    </location>
</feature>
<keyword evidence="12" id="KW-0902">Two-component regulatory system</keyword>
<organism evidence="16 17">
    <name type="scientific">Pseudoalteromonas caenipelagi</name>
    <dbReference type="NCBI Taxonomy" id="2726988"/>
    <lineage>
        <taxon>Bacteria</taxon>
        <taxon>Pseudomonadati</taxon>
        <taxon>Pseudomonadota</taxon>
        <taxon>Gammaproteobacteria</taxon>
        <taxon>Alteromonadales</taxon>
        <taxon>Pseudoalteromonadaceae</taxon>
        <taxon>Pseudoalteromonas</taxon>
    </lineage>
</organism>
<keyword evidence="8" id="KW-0547">Nucleotide-binding</keyword>
<dbReference type="PANTHER" id="PTHR45528">
    <property type="entry name" value="SENSOR HISTIDINE KINASE CPXA"/>
    <property type="match status" value="1"/>
</dbReference>
<dbReference type="Proteomes" id="UP000586305">
    <property type="component" value="Unassembled WGS sequence"/>
</dbReference>
<dbReference type="Pfam" id="PF00512">
    <property type="entry name" value="HisKA"/>
    <property type="match status" value="1"/>
</dbReference>
<dbReference type="InterPro" id="IPR005467">
    <property type="entry name" value="His_kinase_dom"/>
</dbReference>
<evidence type="ECO:0000313" key="16">
    <source>
        <dbReference type="EMBL" id="NOU49268.1"/>
    </source>
</evidence>
<reference evidence="16 17" key="1">
    <citation type="submission" date="2020-04" db="EMBL/GenBank/DDBJ databases">
        <title>Pseudoalteromonas caenipelagi sp. nov., isolated from a tidal flat.</title>
        <authorList>
            <person name="Park S."/>
            <person name="Yoon J.-H."/>
        </authorList>
    </citation>
    <scope>NUCLEOTIDE SEQUENCE [LARGE SCALE GENOMIC DNA]</scope>
    <source>
        <strain evidence="16 17">JBTF-M23</strain>
    </source>
</reference>
<protein>
    <recommendedName>
        <fullName evidence="3">histidine kinase</fullName>
        <ecNumber evidence="3">2.7.13.3</ecNumber>
    </recommendedName>
</protein>